<dbReference type="EMBL" id="JAIZAY010000883">
    <property type="protein sequence ID" value="KAJ8017887.1"/>
    <property type="molecule type" value="Genomic_DNA"/>
</dbReference>
<comment type="caution">
    <text evidence="1">The sequence shown here is derived from an EMBL/GenBank/DDBJ whole genome shotgun (WGS) entry which is preliminary data.</text>
</comment>
<dbReference type="AlphaFoldDB" id="A0A9Q0Y8V3"/>
<evidence type="ECO:0000313" key="2">
    <source>
        <dbReference type="Proteomes" id="UP001152320"/>
    </source>
</evidence>
<evidence type="ECO:0000313" key="1">
    <source>
        <dbReference type="EMBL" id="KAJ8017887.1"/>
    </source>
</evidence>
<protein>
    <submittedName>
        <fullName evidence="1">Uncharacterized protein</fullName>
    </submittedName>
</protein>
<organism evidence="1 2">
    <name type="scientific">Holothuria leucospilota</name>
    <name type="common">Black long sea cucumber</name>
    <name type="synonym">Mertensiothuria leucospilota</name>
    <dbReference type="NCBI Taxonomy" id="206669"/>
    <lineage>
        <taxon>Eukaryota</taxon>
        <taxon>Metazoa</taxon>
        <taxon>Echinodermata</taxon>
        <taxon>Eleutherozoa</taxon>
        <taxon>Echinozoa</taxon>
        <taxon>Holothuroidea</taxon>
        <taxon>Aspidochirotacea</taxon>
        <taxon>Aspidochirotida</taxon>
        <taxon>Holothuriidae</taxon>
        <taxon>Holothuria</taxon>
    </lineage>
</organism>
<reference evidence="1" key="1">
    <citation type="submission" date="2021-10" db="EMBL/GenBank/DDBJ databases">
        <title>Tropical sea cucumber genome reveals ecological adaptation and Cuvierian tubules defense mechanism.</title>
        <authorList>
            <person name="Chen T."/>
        </authorList>
    </citation>
    <scope>NUCLEOTIDE SEQUENCE</scope>
    <source>
        <strain evidence="1">Nanhai2018</strain>
        <tissue evidence="1">Muscle</tissue>
    </source>
</reference>
<keyword evidence="2" id="KW-1185">Reference proteome</keyword>
<sequence length="76" mass="8581">MASISGSSNQDSHVLPSLCFTFLTSLILGVNSKEMVVLLSHLPWSLSKERKPVLYQSGWSWWNVMRWSLAAELVMV</sequence>
<accession>A0A9Q0Y8V3</accession>
<proteinExistence type="predicted"/>
<name>A0A9Q0Y8V3_HOLLE</name>
<dbReference type="Proteomes" id="UP001152320">
    <property type="component" value="Unassembled WGS sequence"/>
</dbReference>
<gene>
    <name evidence="1" type="ORF">HOLleu_44441</name>
</gene>